<sequence>MIVAAGQKASLGRIHAGATVTVHVAETTLAIELPDGETPAVAHQVAL</sequence>
<organism evidence="1 2">
    <name type="scientific">Isoptericola luteus</name>
    <dbReference type="NCBI Taxonomy" id="2879484"/>
    <lineage>
        <taxon>Bacteria</taxon>
        <taxon>Bacillati</taxon>
        <taxon>Actinomycetota</taxon>
        <taxon>Actinomycetes</taxon>
        <taxon>Micrococcales</taxon>
        <taxon>Promicromonosporaceae</taxon>
        <taxon>Isoptericola</taxon>
    </lineage>
</organism>
<reference evidence="1 2" key="1">
    <citation type="submission" date="2021-09" db="EMBL/GenBank/DDBJ databases">
        <title>Isoptericola luteus sp. nov., a novel bacterium isolated from Harbin, the capital city of Heilongjiang province.</title>
        <authorList>
            <person name="Li J."/>
        </authorList>
    </citation>
    <scope>NUCLEOTIDE SEQUENCE [LARGE SCALE GENOMIC DNA]</scope>
    <source>
        <strain evidence="1 2">NEAU-Y5</strain>
    </source>
</reference>
<name>A0ABS7ZAV1_9MICO</name>
<keyword evidence="2" id="KW-1185">Reference proteome</keyword>
<protein>
    <submittedName>
        <fullName evidence="1">Uncharacterized protein</fullName>
    </submittedName>
</protein>
<gene>
    <name evidence="1" type="ORF">LEP48_02340</name>
</gene>
<dbReference type="Proteomes" id="UP001319870">
    <property type="component" value="Unassembled WGS sequence"/>
</dbReference>
<evidence type="ECO:0000313" key="1">
    <source>
        <dbReference type="EMBL" id="MCA5892187.1"/>
    </source>
</evidence>
<comment type="caution">
    <text evidence="1">The sequence shown here is derived from an EMBL/GenBank/DDBJ whole genome shotgun (WGS) entry which is preliminary data.</text>
</comment>
<accession>A0ABS7ZAV1</accession>
<evidence type="ECO:0000313" key="2">
    <source>
        <dbReference type="Proteomes" id="UP001319870"/>
    </source>
</evidence>
<proteinExistence type="predicted"/>
<dbReference type="RefSeq" id="WP_225563899.1">
    <property type="nucleotide sequence ID" value="NZ_JAIXCQ010000001.1"/>
</dbReference>
<dbReference type="EMBL" id="JAIXCQ010000001">
    <property type="protein sequence ID" value="MCA5892187.1"/>
    <property type="molecule type" value="Genomic_DNA"/>
</dbReference>